<comment type="caution">
    <text evidence="1">The sequence shown here is derived from an EMBL/GenBank/DDBJ whole genome shotgun (WGS) entry which is preliminary data.</text>
</comment>
<proteinExistence type="predicted"/>
<evidence type="ECO:0000313" key="1">
    <source>
        <dbReference type="EMBL" id="KAI0038016.1"/>
    </source>
</evidence>
<accession>A0ACB8R316</accession>
<protein>
    <submittedName>
        <fullName evidence="1">Uncharacterized protein</fullName>
    </submittedName>
</protein>
<dbReference type="EMBL" id="MU276619">
    <property type="protein sequence ID" value="KAI0038016.1"/>
    <property type="molecule type" value="Genomic_DNA"/>
</dbReference>
<feature type="non-terminal residue" evidence="1">
    <location>
        <position position="132"/>
    </location>
</feature>
<feature type="non-terminal residue" evidence="1">
    <location>
        <position position="1"/>
    </location>
</feature>
<reference evidence="1" key="1">
    <citation type="submission" date="2021-02" db="EMBL/GenBank/DDBJ databases">
        <authorList>
            <consortium name="DOE Joint Genome Institute"/>
            <person name="Ahrendt S."/>
            <person name="Looney B.P."/>
            <person name="Miyauchi S."/>
            <person name="Morin E."/>
            <person name="Drula E."/>
            <person name="Courty P.E."/>
            <person name="Chicoki N."/>
            <person name="Fauchery L."/>
            <person name="Kohler A."/>
            <person name="Kuo A."/>
            <person name="Labutti K."/>
            <person name="Pangilinan J."/>
            <person name="Lipzen A."/>
            <person name="Riley R."/>
            <person name="Andreopoulos W."/>
            <person name="He G."/>
            <person name="Johnson J."/>
            <person name="Barry K.W."/>
            <person name="Grigoriev I.V."/>
            <person name="Nagy L."/>
            <person name="Hibbett D."/>
            <person name="Henrissat B."/>
            <person name="Matheny P.B."/>
            <person name="Labbe J."/>
            <person name="Martin F."/>
        </authorList>
    </citation>
    <scope>NUCLEOTIDE SEQUENCE</scope>
    <source>
        <strain evidence="1">FP105234-sp</strain>
    </source>
</reference>
<name>A0ACB8R316_9AGAM</name>
<reference evidence="1" key="2">
    <citation type="journal article" date="2022" name="New Phytol.">
        <title>Evolutionary transition to the ectomycorrhizal habit in the genomes of a hyperdiverse lineage of mushroom-forming fungi.</title>
        <authorList>
            <person name="Looney B."/>
            <person name="Miyauchi S."/>
            <person name="Morin E."/>
            <person name="Drula E."/>
            <person name="Courty P.E."/>
            <person name="Kohler A."/>
            <person name="Kuo A."/>
            <person name="LaButti K."/>
            <person name="Pangilinan J."/>
            <person name="Lipzen A."/>
            <person name="Riley R."/>
            <person name="Andreopoulos W."/>
            <person name="He G."/>
            <person name="Johnson J."/>
            <person name="Nolan M."/>
            <person name="Tritt A."/>
            <person name="Barry K.W."/>
            <person name="Grigoriev I.V."/>
            <person name="Nagy L.G."/>
            <person name="Hibbett D."/>
            <person name="Henrissat B."/>
            <person name="Matheny P.B."/>
            <person name="Labbe J."/>
            <person name="Martin F.M."/>
        </authorList>
    </citation>
    <scope>NUCLEOTIDE SEQUENCE</scope>
    <source>
        <strain evidence="1">FP105234-sp</strain>
    </source>
</reference>
<sequence>EYISDFEALVPRTKYDGESLVYFFKKGLNSGLLDDCLRADPVPVTLAEWKKKAMDRNAAYIERVRTMATTKRPARTSFTPAGSTPQNCPRVAATSPPPQNLTRLTEQEREQLRQKRACFRCRQEGHIAVNCP</sequence>
<organism evidence="1 2">
    <name type="scientific">Auriscalpium vulgare</name>
    <dbReference type="NCBI Taxonomy" id="40419"/>
    <lineage>
        <taxon>Eukaryota</taxon>
        <taxon>Fungi</taxon>
        <taxon>Dikarya</taxon>
        <taxon>Basidiomycota</taxon>
        <taxon>Agaricomycotina</taxon>
        <taxon>Agaricomycetes</taxon>
        <taxon>Russulales</taxon>
        <taxon>Auriscalpiaceae</taxon>
        <taxon>Auriscalpium</taxon>
    </lineage>
</organism>
<keyword evidence="2" id="KW-1185">Reference proteome</keyword>
<evidence type="ECO:0000313" key="2">
    <source>
        <dbReference type="Proteomes" id="UP000814033"/>
    </source>
</evidence>
<gene>
    <name evidence="1" type="ORF">FA95DRAFT_1452696</name>
</gene>
<dbReference type="Proteomes" id="UP000814033">
    <property type="component" value="Unassembled WGS sequence"/>
</dbReference>